<dbReference type="AlphaFoldDB" id="A0A8S9RAR1"/>
<protein>
    <submittedName>
        <fullName evidence="1">Uncharacterized protein</fullName>
    </submittedName>
</protein>
<dbReference type="EMBL" id="QGKX02000095">
    <property type="protein sequence ID" value="KAF3569812.1"/>
    <property type="molecule type" value="Genomic_DNA"/>
</dbReference>
<organism evidence="1 2">
    <name type="scientific">Brassica cretica</name>
    <name type="common">Mustard</name>
    <dbReference type="NCBI Taxonomy" id="69181"/>
    <lineage>
        <taxon>Eukaryota</taxon>
        <taxon>Viridiplantae</taxon>
        <taxon>Streptophyta</taxon>
        <taxon>Embryophyta</taxon>
        <taxon>Tracheophyta</taxon>
        <taxon>Spermatophyta</taxon>
        <taxon>Magnoliopsida</taxon>
        <taxon>eudicotyledons</taxon>
        <taxon>Gunneridae</taxon>
        <taxon>Pentapetalae</taxon>
        <taxon>rosids</taxon>
        <taxon>malvids</taxon>
        <taxon>Brassicales</taxon>
        <taxon>Brassicaceae</taxon>
        <taxon>Brassiceae</taxon>
        <taxon>Brassica</taxon>
    </lineage>
</organism>
<dbReference type="Proteomes" id="UP000712600">
    <property type="component" value="Unassembled WGS sequence"/>
</dbReference>
<comment type="caution">
    <text evidence="1">The sequence shown here is derived from an EMBL/GenBank/DDBJ whole genome shotgun (WGS) entry which is preliminary data.</text>
</comment>
<evidence type="ECO:0000313" key="2">
    <source>
        <dbReference type="Proteomes" id="UP000712600"/>
    </source>
</evidence>
<gene>
    <name evidence="1" type="ORF">F2Q69_00058388</name>
</gene>
<proteinExistence type="predicted"/>
<accession>A0A8S9RAR1</accession>
<reference evidence="1" key="1">
    <citation type="submission" date="2019-12" db="EMBL/GenBank/DDBJ databases">
        <title>Genome sequencing and annotation of Brassica cretica.</title>
        <authorList>
            <person name="Studholme D.J."/>
            <person name="Sarris P."/>
        </authorList>
    </citation>
    <scope>NUCLEOTIDE SEQUENCE</scope>
    <source>
        <strain evidence="1">PFS-109/04</strain>
        <tissue evidence="1">Leaf</tissue>
    </source>
</reference>
<name>A0A8S9RAR1_BRACR</name>
<evidence type="ECO:0000313" key="1">
    <source>
        <dbReference type="EMBL" id="KAF3569812.1"/>
    </source>
</evidence>
<sequence length="274" mass="30685">MNETKSSSKLYDSSGHGGLVVGLSVELVKVTARSPAKTETFASSRLSLSWCSSRLLLDQTWERTRGKERDSSIAEIAIAAPIKSSPIFLNLRTRSGRDTVNFTGGSRRRLHRRIETELHRLTETELHRRVYEDRDYKLYEDLRFVGDINSKVMSRCIHTTNLVSGGRLGGWSRSNAIRSSLNQSVEQDVCRSDSTTFAASLLCYVLETNYASPHLIQQSVNGVVRAVLIVFLNASYQKVAAPTSLISVIVFLLWPRDPDDLPRLSLLVFFATFA</sequence>